<dbReference type="OMA" id="HAKGWSA"/>
<dbReference type="PROSITE" id="PS01095">
    <property type="entry name" value="GH18_1"/>
    <property type="match status" value="1"/>
</dbReference>
<dbReference type="CDD" id="cd00598">
    <property type="entry name" value="GH18_chitinase-like"/>
    <property type="match status" value="1"/>
</dbReference>
<evidence type="ECO:0000259" key="8">
    <source>
        <dbReference type="PROSITE" id="PS51910"/>
    </source>
</evidence>
<evidence type="ECO:0000256" key="7">
    <source>
        <dbReference type="SAM" id="SignalP"/>
    </source>
</evidence>
<keyword evidence="6" id="KW-0624">Polysaccharide degradation</keyword>
<dbReference type="GO" id="GO:0000272">
    <property type="term" value="P:polysaccharide catabolic process"/>
    <property type="evidence" value="ECO:0007669"/>
    <property type="project" value="UniProtKB-KW"/>
</dbReference>
<gene>
    <name evidence="9" type="ORF">TRAPUB_6567</name>
</gene>
<dbReference type="EMBL" id="MNAD01001644">
    <property type="protein sequence ID" value="OJT02897.1"/>
    <property type="molecule type" value="Genomic_DNA"/>
</dbReference>
<feature type="domain" description="GH18" evidence="8">
    <location>
        <begin position="45"/>
        <end position="322"/>
    </location>
</feature>
<keyword evidence="4" id="KW-0119">Carbohydrate metabolism</keyword>
<dbReference type="SUPFAM" id="SSF51445">
    <property type="entry name" value="(Trans)glycosidases"/>
    <property type="match status" value="1"/>
</dbReference>
<comment type="caution">
    <text evidence="9">The sequence shown here is derived from an EMBL/GenBank/DDBJ whole genome shotgun (WGS) entry which is preliminary data.</text>
</comment>
<evidence type="ECO:0000256" key="5">
    <source>
        <dbReference type="ARBA" id="ARBA00023295"/>
    </source>
</evidence>
<dbReference type="InterPro" id="IPR017853">
    <property type="entry name" value="GH"/>
</dbReference>
<evidence type="ECO:0000313" key="10">
    <source>
        <dbReference type="Proteomes" id="UP000184267"/>
    </source>
</evidence>
<proteinExistence type="predicted"/>
<evidence type="ECO:0000256" key="3">
    <source>
        <dbReference type="ARBA" id="ARBA00023024"/>
    </source>
</evidence>
<dbReference type="PROSITE" id="PS51910">
    <property type="entry name" value="GH18_2"/>
    <property type="match status" value="1"/>
</dbReference>
<dbReference type="Gene3D" id="3.20.20.80">
    <property type="entry name" value="Glycosidases"/>
    <property type="match status" value="1"/>
</dbReference>
<dbReference type="Proteomes" id="UP000184267">
    <property type="component" value="Unassembled WGS sequence"/>
</dbReference>
<evidence type="ECO:0000256" key="6">
    <source>
        <dbReference type="ARBA" id="ARBA00023326"/>
    </source>
</evidence>
<dbReference type="GO" id="GO:0006032">
    <property type="term" value="P:chitin catabolic process"/>
    <property type="evidence" value="ECO:0007669"/>
    <property type="project" value="UniProtKB-KW"/>
</dbReference>
<feature type="chain" id="PRO_5012544324" description="GH18 domain-containing protein" evidence="7">
    <location>
        <begin position="26"/>
        <end position="322"/>
    </location>
</feature>
<evidence type="ECO:0000256" key="4">
    <source>
        <dbReference type="ARBA" id="ARBA00023277"/>
    </source>
</evidence>
<reference evidence="9 10" key="1">
    <citation type="submission" date="2016-10" db="EMBL/GenBank/DDBJ databases">
        <title>Genome sequence of the basidiomycete white-rot fungus Trametes pubescens.</title>
        <authorList>
            <person name="Makela M.R."/>
            <person name="Granchi Z."/>
            <person name="Peng M."/>
            <person name="De Vries R.P."/>
            <person name="Grigoriev I."/>
            <person name="Riley R."/>
            <person name="Hilden K."/>
        </authorList>
    </citation>
    <scope>NUCLEOTIDE SEQUENCE [LARGE SCALE GENOMIC DNA]</scope>
    <source>
        <strain evidence="9 10">FBCC735</strain>
    </source>
</reference>
<evidence type="ECO:0000256" key="1">
    <source>
        <dbReference type="ARBA" id="ARBA00000822"/>
    </source>
</evidence>
<sequence>MFSFTRIISSFYIALALASVTSVIAVPVANEGSHLEARAVKAPSPAFVIYTDKFVSADVLPPASQLAGWNVVALSFLTLKGPADQAAAYAALPAAKRTSTKAAYKKAGINIIVSAFGETDKPTTSGADPVSTANTMAQFVLTNQLDGIDVDYEDLDAMNKGDGKAEAWVSTFTTTLRKKLPKGQFILSHAPLAPWLSPNAQFKAGAYLTVNKNVGSLIDWYNVQFYNQGLYTDCEGLLNKAGSPFLKSSLFEIAANGVDLKKLVIGKPGSAADATNGFIAPATLGTCVDQAHAKGWSAGIMAFEFPEADAAWIKAAKGKSFK</sequence>
<dbReference type="InterPro" id="IPR001579">
    <property type="entry name" value="Glyco_hydro_18_chit_AS"/>
</dbReference>
<feature type="signal peptide" evidence="7">
    <location>
        <begin position="1"/>
        <end position="25"/>
    </location>
</feature>
<keyword evidence="10" id="KW-1185">Reference proteome</keyword>
<dbReference type="GO" id="GO:0008843">
    <property type="term" value="F:endochitinase activity"/>
    <property type="evidence" value="ECO:0007669"/>
    <property type="project" value="UniProtKB-EC"/>
</dbReference>
<organism evidence="9 10">
    <name type="scientific">Trametes pubescens</name>
    <name type="common">White-rot fungus</name>
    <dbReference type="NCBI Taxonomy" id="154538"/>
    <lineage>
        <taxon>Eukaryota</taxon>
        <taxon>Fungi</taxon>
        <taxon>Dikarya</taxon>
        <taxon>Basidiomycota</taxon>
        <taxon>Agaricomycotina</taxon>
        <taxon>Agaricomycetes</taxon>
        <taxon>Polyporales</taxon>
        <taxon>Polyporaceae</taxon>
        <taxon>Trametes</taxon>
    </lineage>
</organism>
<name>A0A1M2V5T3_TRAPU</name>
<dbReference type="InterPro" id="IPR001223">
    <property type="entry name" value="Glyco_hydro18_cat"/>
</dbReference>
<comment type="catalytic activity">
    <reaction evidence="1">
        <text>Random endo-hydrolysis of N-acetyl-beta-D-glucosaminide (1-&gt;4)-beta-linkages in chitin and chitodextrins.</text>
        <dbReference type="EC" id="3.2.1.14"/>
    </reaction>
</comment>
<dbReference type="AlphaFoldDB" id="A0A1M2V5T3"/>
<keyword evidence="7" id="KW-0732">Signal</keyword>
<keyword evidence="2" id="KW-0378">Hydrolase</keyword>
<keyword evidence="3" id="KW-0146">Chitin degradation</keyword>
<accession>A0A1M2V5T3</accession>
<evidence type="ECO:0000256" key="2">
    <source>
        <dbReference type="ARBA" id="ARBA00022801"/>
    </source>
</evidence>
<dbReference type="OrthoDB" id="2721240at2759"/>
<evidence type="ECO:0000313" key="9">
    <source>
        <dbReference type="EMBL" id="OJT02897.1"/>
    </source>
</evidence>
<protein>
    <recommendedName>
        <fullName evidence="8">GH18 domain-containing protein</fullName>
    </recommendedName>
</protein>
<keyword evidence="5" id="KW-0326">Glycosidase</keyword>